<dbReference type="Proteomes" id="UP000824998">
    <property type="component" value="Unassembled WGS sequence"/>
</dbReference>
<name>A0A9P7Y842_9HELO</name>
<feature type="signal peptide" evidence="15">
    <location>
        <begin position="1"/>
        <end position="18"/>
    </location>
</feature>
<dbReference type="PROSITE" id="PS00659">
    <property type="entry name" value="GLYCOSYL_HYDROL_F5"/>
    <property type="match status" value="1"/>
</dbReference>
<protein>
    <recommendedName>
        <fullName evidence="12">Endoglucanase EG-II</fullName>
        <ecNumber evidence="3">3.2.1.4</ecNumber>
    </recommendedName>
</protein>
<evidence type="ECO:0000256" key="7">
    <source>
        <dbReference type="ARBA" id="ARBA00023277"/>
    </source>
</evidence>
<dbReference type="GO" id="GO:0030245">
    <property type="term" value="P:cellulose catabolic process"/>
    <property type="evidence" value="ECO:0007669"/>
    <property type="project" value="UniProtKB-KW"/>
</dbReference>
<feature type="domain" description="Glycoside hydrolase family 5" evidence="16">
    <location>
        <begin position="51"/>
        <end position="299"/>
    </location>
</feature>
<keyword evidence="8" id="KW-0873">Pyrrolidone carboxylic acid</keyword>
<evidence type="ECO:0000256" key="1">
    <source>
        <dbReference type="ARBA" id="ARBA00000966"/>
    </source>
</evidence>
<evidence type="ECO:0000313" key="17">
    <source>
        <dbReference type="EMBL" id="KAG9228258.1"/>
    </source>
</evidence>
<dbReference type="Gene3D" id="3.20.20.80">
    <property type="entry name" value="Glycosidases"/>
    <property type="match status" value="1"/>
</dbReference>
<keyword evidence="18" id="KW-1185">Reference proteome</keyword>
<keyword evidence="5 13" id="KW-0378">Hydrolase</keyword>
<evidence type="ECO:0000256" key="14">
    <source>
        <dbReference type="SAM" id="MobiDB-lite"/>
    </source>
</evidence>
<accession>A0A9P7Y842</accession>
<keyword evidence="10" id="KW-0624">Polysaccharide degradation</keyword>
<dbReference type="FunFam" id="3.20.20.80:FF:000124">
    <property type="entry name" value="Exported cellulase"/>
    <property type="match status" value="1"/>
</dbReference>
<dbReference type="InterPro" id="IPR018087">
    <property type="entry name" value="Glyco_hydro_5_CS"/>
</dbReference>
<evidence type="ECO:0000256" key="11">
    <source>
        <dbReference type="ARBA" id="ARBA00059691"/>
    </source>
</evidence>
<evidence type="ECO:0000256" key="6">
    <source>
        <dbReference type="ARBA" id="ARBA00023001"/>
    </source>
</evidence>
<feature type="chain" id="PRO_5040314063" description="Endoglucanase EG-II" evidence="15">
    <location>
        <begin position="19"/>
        <end position="480"/>
    </location>
</feature>
<comment type="caution">
    <text evidence="17">The sequence shown here is derived from an EMBL/GenBank/DDBJ whole genome shotgun (WGS) entry which is preliminary data.</text>
</comment>
<dbReference type="SUPFAM" id="SSF51445">
    <property type="entry name" value="(Trans)glycosidases"/>
    <property type="match status" value="1"/>
</dbReference>
<feature type="compositionally biased region" description="Polar residues" evidence="14">
    <location>
        <begin position="372"/>
        <end position="386"/>
    </location>
</feature>
<comment type="catalytic activity">
    <reaction evidence="1">
        <text>Endohydrolysis of (1-&gt;4)-beta-D-glucosidic linkages in cellulose, lichenin and cereal beta-D-glucans.</text>
        <dbReference type="EC" id="3.2.1.4"/>
    </reaction>
</comment>
<evidence type="ECO:0000256" key="9">
    <source>
        <dbReference type="ARBA" id="ARBA00023295"/>
    </source>
</evidence>
<dbReference type="InterPro" id="IPR017853">
    <property type="entry name" value="GH"/>
</dbReference>
<organism evidence="17 18">
    <name type="scientific">Amylocarpus encephaloides</name>
    <dbReference type="NCBI Taxonomy" id="45428"/>
    <lineage>
        <taxon>Eukaryota</taxon>
        <taxon>Fungi</taxon>
        <taxon>Dikarya</taxon>
        <taxon>Ascomycota</taxon>
        <taxon>Pezizomycotina</taxon>
        <taxon>Leotiomycetes</taxon>
        <taxon>Helotiales</taxon>
        <taxon>Helotiales incertae sedis</taxon>
        <taxon>Amylocarpus</taxon>
    </lineage>
</organism>
<evidence type="ECO:0000256" key="3">
    <source>
        <dbReference type="ARBA" id="ARBA00012601"/>
    </source>
</evidence>
<dbReference type="EC" id="3.2.1.4" evidence="3"/>
<evidence type="ECO:0000256" key="2">
    <source>
        <dbReference type="ARBA" id="ARBA00005641"/>
    </source>
</evidence>
<evidence type="ECO:0000259" key="16">
    <source>
        <dbReference type="Pfam" id="PF00150"/>
    </source>
</evidence>
<dbReference type="EMBL" id="MU252002">
    <property type="protein sequence ID" value="KAG9228258.1"/>
    <property type="molecule type" value="Genomic_DNA"/>
</dbReference>
<dbReference type="InterPro" id="IPR001547">
    <property type="entry name" value="Glyco_hydro_5"/>
</dbReference>
<feature type="region of interest" description="Disordered" evidence="14">
    <location>
        <begin position="363"/>
        <end position="386"/>
    </location>
</feature>
<dbReference type="Pfam" id="PF00150">
    <property type="entry name" value="Cellulase"/>
    <property type="match status" value="1"/>
</dbReference>
<dbReference type="AlphaFoldDB" id="A0A9P7Y842"/>
<keyword evidence="9 13" id="KW-0326">Glycosidase</keyword>
<dbReference type="PANTHER" id="PTHR34142:SF5">
    <property type="entry name" value="CBM1 DOMAIN-CONTAINING PROTEIN"/>
    <property type="match status" value="1"/>
</dbReference>
<evidence type="ECO:0000256" key="5">
    <source>
        <dbReference type="ARBA" id="ARBA00022801"/>
    </source>
</evidence>
<evidence type="ECO:0000256" key="10">
    <source>
        <dbReference type="ARBA" id="ARBA00023326"/>
    </source>
</evidence>
<evidence type="ECO:0000256" key="12">
    <source>
        <dbReference type="ARBA" id="ARBA00074271"/>
    </source>
</evidence>
<keyword evidence="4 15" id="KW-0732">Signal</keyword>
<dbReference type="PANTHER" id="PTHR34142">
    <property type="entry name" value="ENDO-BETA-1,4-GLUCANASE A"/>
    <property type="match status" value="1"/>
</dbReference>
<keyword evidence="7" id="KW-0119">Carbohydrate metabolism</keyword>
<comment type="similarity">
    <text evidence="2 13">Belongs to the glycosyl hydrolase 5 (cellulase A) family.</text>
</comment>
<dbReference type="GO" id="GO:0008810">
    <property type="term" value="F:cellulase activity"/>
    <property type="evidence" value="ECO:0007669"/>
    <property type="project" value="UniProtKB-EC"/>
</dbReference>
<evidence type="ECO:0000256" key="15">
    <source>
        <dbReference type="SAM" id="SignalP"/>
    </source>
</evidence>
<evidence type="ECO:0000256" key="13">
    <source>
        <dbReference type="RuleBase" id="RU361153"/>
    </source>
</evidence>
<proteinExistence type="inferred from homology"/>
<gene>
    <name evidence="17" type="ORF">BJ875DRAFT_477953</name>
</gene>
<reference evidence="17" key="1">
    <citation type="journal article" date="2021" name="IMA Fungus">
        <title>Genomic characterization of three marine fungi, including Emericellopsis atlantica sp. nov. with signatures of a generalist lifestyle and marine biomass degradation.</title>
        <authorList>
            <person name="Hagestad O.C."/>
            <person name="Hou L."/>
            <person name="Andersen J.H."/>
            <person name="Hansen E.H."/>
            <person name="Altermark B."/>
            <person name="Li C."/>
            <person name="Kuhnert E."/>
            <person name="Cox R.J."/>
            <person name="Crous P.W."/>
            <person name="Spatafora J.W."/>
            <person name="Lail K."/>
            <person name="Amirebrahimi M."/>
            <person name="Lipzen A."/>
            <person name="Pangilinan J."/>
            <person name="Andreopoulos W."/>
            <person name="Hayes R.D."/>
            <person name="Ng V."/>
            <person name="Grigoriev I.V."/>
            <person name="Jackson S.A."/>
            <person name="Sutton T.D.S."/>
            <person name="Dobson A.D.W."/>
            <person name="Rama T."/>
        </authorList>
    </citation>
    <scope>NUCLEOTIDE SEQUENCE</scope>
    <source>
        <strain evidence="17">TRa018bII</strain>
    </source>
</reference>
<dbReference type="OrthoDB" id="5823761at2759"/>
<evidence type="ECO:0000313" key="18">
    <source>
        <dbReference type="Proteomes" id="UP000824998"/>
    </source>
</evidence>
<keyword evidence="6" id="KW-0136">Cellulose degradation</keyword>
<evidence type="ECO:0000256" key="8">
    <source>
        <dbReference type="ARBA" id="ARBA00023283"/>
    </source>
</evidence>
<sequence>MFLKALFFAGLAIAKVQFMGMNIAGFEFGCLIDGTCPTSSAQPPLADGPGQMQHFATDNQMNIFRLPVSWQFLLNNKLGGTLDDSNTARYDQLMQACLATGAYCAIDIHNFARWNGKIIGQAGGPTDEQFSDLWTQLATKYKSNDKVIFGLMNEPHDIDISAWATSCQAAVTAIRNTGASSQMILLPGNDFTSAGKFVENGSGAALIGIKNPDGSIDGLIFDIHKYLDVDNSGNLDECTTDNIEAFTSVAQFLRENGRQGLVSETGAGSTDSCFTAFCAQNSFINQNSDVYLGIVAWAAGSFSNSYTLSLTPSKKNGKFVNNKLADQCVVSVWENAATAVVTSAIASVTSSIVASTTAAGISSATTTTGSANTKPESSSSRSLATINPGDSASKTGLIQDPSVTSAVPSSSFVAVASTSSLVASTSLTNMLGSNVTASGAATGNPTAPASPSVQISSGAATQAASSFVLGACGFVFACLL</sequence>
<comment type="function">
    <text evidence="11">Endoglucanase (EG) that cleaves the internal beta-1,4-glucosidic bonds in cellulose. The degradation of cellulose involves an interplay between different cellulolytic enzymes. Hydrolysis starts with EGs, which cut internal glycosidic linkages to reduce the polymerization degree of the substrate and creates new chain ends for exocellobiohydrolases (CBHs). The CBH release the disaccharide cellobiose from the non-reducing end of the cellulose polymer chain. Finally, beta-1,4-glucosidases hydrolyze the cellobiose and other short cello-oligosaccharides into glucose units.</text>
</comment>
<evidence type="ECO:0000256" key="4">
    <source>
        <dbReference type="ARBA" id="ARBA00022729"/>
    </source>
</evidence>